<dbReference type="OrthoDB" id="191139at2759"/>
<keyword evidence="3" id="KW-0560">Oxidoreductase</keyword>
<evidence type="ECO:0000256" key="4">
    <source>
        <dbReference type="SAM" id="SignalP"/>
    </source>
</evidence>
<dbReference type="Pfam" id="PF00106">
    <property type="entry name" value="adh_short"/>
    <property type="match status" value="1"/>
</dbReference>
<feature type="chain" id="PRO_5035178307" description="Short-chain dehydrogenase" evidence="4">
    <location>
        <begin position="21"/>
        <end position="371"/>
    </location>
</feature>
<dbReference type="AlphaFoldDB" id="A0A8J2IIR4"/>
<dbReference type="RefSeq" id="XP_043173372.1">
    <property type="nucleotide sequence ID" value="XM_043317437.1"/>
</dbReference>
<evidence type="ECO:0008006" key="7">
    <source>
        <dbReference type="Google" id="ProtNLM"/>
    </source>
</evidence>
<keyword evidence="6" id="KW-1185">Reference proteome</keyword>
<keyword evidence="2" id="KW-0521">NADP</keyword>
<dbReference type="PANTHER" id="PTHR24320:SF236">
    <property type="entry name" value="SHORT-CHAIN DEHYDROGENASE-RELATED"/>
    <property type="match status" value="1"/>
</dbReference>
<evidence type="ECO:0000313" key="6">
    <source>
        <dbReference type="Proteomes" id="UP000676310"/>
    </source>
</evidence>
<evidence type="ECO:0000256" key="3">
    <source>
        <dbReference type="ARBA" id="ARBA00023002"/>
    </source>
</evidence>
<comment type="caution">
    <text evidence="5">The sequence shown here is derived from an EMBL/GenBank/DDBJ whole genome shotgun (WGS) entry which is preliminary data.</text>
</comment>
<sequence length="371" mass="40600">MPSQAAIAFGLLIPVTLVFARTFSQNSTPMNKMAVSPPPRPQRPPFSSIWTQMYPPSPPFTEKRLPDLGGKVYVVTGASGGVGKEVARILYSKNAKVFIAARSEKKATAAIADIQATCPKSKGSLVFQHLDLADLATIKGSAESITSQEKRIHVLFNNAAVQALENDAPKTAQGHEIHFGVNVLGNFLFAKCLTPTLVQTAKTEPAGSVRMVWVSSLGLEMVGEMSHGITLDYLKYWPACKPLERYGISKAGNWLYAVEFARRYKADGVVSVPCNPGHLRSDLYRDGGFLFRTIINAFIAYPSKYGAYTEVFSGLSPSLTINDTGKWVVPWGRVHPLREDLHVAAKPVTEGGNGHSKAFWDWSEDQVKEFL</sequence>
<dbReference type="GeneID" id="67022063"/>
<accession>A0A8J2IIR4</accession>
<dbReference type="PRINTS" id="PR00081">
    <property type="entry name" value="GDHRDH"/>
</dbReference>
<name>A0A8J2IIR4_9PLEO</name>
<dbReference type="GO" id="GO:0016491">
    <property type="term" value="F:oxidoreductase activity"/>
    <property type="evidence" value="ECO:0007669"/>
    <property type="project" value="UniProtKB-KW"/>
</dbReference>
<evidence type="ECO:0000256" key="1">
    <source>
        <dbReference type="ARBA" id="ARBA00006484"/>
    </source>
</evidence>
<keyword evidence="4" id="KW-0732">Signal</keyword>
<dbReference type="PANTHER" id="PTHR24320">
    <property type="entry name" value="RETINOL DEHYDROGENASE"/>
    <property type="match status" value="1"/>
</dbReference>
<reference evidence="5" key="1">
    <citation type="submission" date="2021-05" db="EMBL/GenBank/DDBJ databases">
        <authorList>
            <person name="Stam R."/>
        </authorList>
    </citation>
    <scope>NUCLEOTIDE SEQUENCE</scope>
    <source>
        <strain evidence="5">CS162</strain>
    </source>
</reference>
<dbReference type="EMBL" id="CAJRGZ010000027">
    <property type="protein sequence ID" value="CAG5181720.1"/>
    <property type="molecule type" value="Genomic_DNA"/>
</dbReference>
<feature type="signal peptide" evidence="4">
    <location>
        <begin position="1"/>
        <end position="20"/>
    </location>
</feature>
<gene>
    <name evidence="5" type="ORF">ALTATR162_LOCUS9801</name>
</gene>
<proteinExistence type="inferred from homology"/>
<organism evidence="5 6">
    <name type="scientific">Alternaria atra</name>
    <dbReference type="NCBI Taxonomy" id="119953"/>
    <lineage>
        <taxon>Eukaryota</taxon>
        <taxon>Fungi</taxon>
        <taxon>Dikarya</taxon>
        <taxon>Ascomycota</taxon>
        <taxon>Pezizomycotina</taxon>
        <taxon>Dothideomycetes</taxon>
        <taxon>Pleosporomycetidae</taxon>
        <taxon>Pleosporales</taxon>
        <taxon>Pleosporineae</taxon>
        <taxon>Pleosporaceae</taxon>
        <taxon>Alternaria</taxon>
        <taxon>Alternaria sect. Ulocladioides</taxon>
    </lineage>
</organism>
<protein>
    <recommendedName>
        <fullName evidence="7">Short-chain dehydrogenase</fullName>
    </recommendedName>
</protein>
<evidence type="ECO:0000256" key="2">
    <source>
        <dbReference type="ARBA" id="ARBA00022857"/>
    </source>
</evidence>
<comment type="similarity">
    <text evidence="1">Belongs to the short-chain dehydrogenases/reductases (SDR) family.</text>
</comment>
<dbReference type="Gene3D" id="3.40.50.720">
    <property type="entry name" value="NAD(P)-binding Rossmann-like Domain"/>
    <property type="match status" value="1"/>
</dbReference>
<evidence type="ECO:0000313" key="5">
    <source>
        <dbReference type="EMBL" id="CAG5181720.1"/>
    </source>
</evidence>
<dbReference type="Proteomes" id="UP000676310">
    <property type="component" value="Unassembled WGS sequence"/>
</dbReference>
<dbReference type="SUPFAM" id="SSF51735">
    <property type="entry name" value="NAD(P)-binding Rossmann-fold domains"/>
    <property type="match status" value="1"/>
</dbReference>
<dbReference type="InterPro" id="IPR036291">
    <property type="entry name" value="NAD(P)-bd_dom_sf"/>
</dbReference>
<dbReference type="InterPro" id="IPR002347">
    <property type="entry name" value="SDR_fam"/>
</dbReference>